<feature type="transmembrane region" description="Helical" evidence="2">
    <location>
        <begin position="119"/>
        <end position="137"/>
    </location>
</feature>
<organism evidence="4 5">
    <name type="scientific">Parascardovia denticolens DSM 10105 = JCM 12538</name>
    <dbReference type="NCBI Taxonomy" id="864564"/>
    <lineage>
        <taxon>Bacteria</taxon>
        <taxon>Bacillati</taxon>
        <taxon>Actinomycetota</taxon>
        <taxon>Actinomycetes</taxon>
        <taxon>Bifidobacteriales</taxon>
        <taxon>Bifidobacteriaceae</taxon>
        <taxon>Parascardovia</taxon>
    </lineage>
</organism>
<feature type="transmembrane region" description="Helical" evidence="2">
    <location>
        <begin position="198"/>
        <end position="217"/>
    </location>
</feature>
<dbReference type="AlphaFoldDB" id="E6K291"/>
<feature type="compositionally biased region" description="Basic and acidic residues" evidence="1">
    <location>
        <begin position="43"/>
        <end position="60"/>
    </location>
</feature>
<keyword evidence="5" id="KW-1185">Reference proteome</keyword>
<keyword evidence="2" id="KW-0812">Transmembrane</keyword>
<accession>E6K291</accession>
<feature type="transmembrane region" description="Helical" evidence="2">
    <location>
        <begin position="77"/>
        <end position="99"/>
    </location>
</feature>
<dbReference type="InterPro" id="IPR000917">
    <property type="entry name" value="Sulfatase_N"/>
</dbReference>
<feature type="transmembrane region" description="Helical" evidence="2">
    <location>
        <begin position="237"/>
        <end position="258"/>
    </location>
</feature>
<reference evidence="4 5" key="1">
    <citation type="submission" date="2010-12" db="EMBL/GenBank/DDBJ databases">
        <authorList>
            <person name="Muzny D."/>
            <person name="Qin X."/>
            <person name="Buhay C."/>
            <person name="Dugan-Rocha S."/>
            <person name="Ding Y."/>
            <person name="Chen G."/>
            <person name="Hawes A."/>
            <person name="Holder M."/>
            <person name="Jhangiani S."/>
            <person name="Johnson A."/>
            <person name="Khan Z."/>
            <person name="Li Z."/>
            <person name="Liu W."/>
            <person name="Liu X."/>
            <person name="Perez L."/>
            <person name="Shen H."/>
            <person name="Wang Q."/>
            <person name="Watt J."/>
            <person name="Xi L."/>
            <person name="Xin Y."/>
            <person name="Zhou J."/>
            <person name="Deng J."/>
            <person name="Jiang H."/>
            <person name="Liu Y."/>
            <person name="Qu J."/>
            <person name="Song X.-Z."/>
            <person name="Zhang L."/>
            <person name="Villasana D."/>
            <person name="Johnson A."/>
            <person name="Liu J."/>
            <person name="Liyanage D."/>
            <person name="Lorensuhewa L."/>
            <person name="Robinson T."/>
            <person name="Song A."/>
            <person name="Song B.-B."/>
            <person name="Dinh H."/>
            <person name="Thornton R."/>
            <person name="Coyle M."/>
            <person name="Francisco L."/>
            <person name="Jackson L."/>
            <person name="Javaid M."/>
            <person name="Korchina V."/>
            <person name="Kovar C."/>
            <person name="Mata R."/>
            <person name="Mathew T."/>
            <person name="Ngo R."/>
            <person name="Nguyen L."/>
            <person name="Nguyen N."/>
            <person name="Okwuonu G."/>
            <person name="Ongeri F."/>
            <person name="Pham C."/>
            <person name="Simmons D."/>
            <person name="Wilczek-Boney K."/>
            <person name="Hale W."/>
            <person name="Jakkamsetti A."/>
            <person name="Pham P."/>
            <person name="Ruth R."/>
            <person name="San Lucas F."/>
            <person name="Warren J."/>
            <person name="Zhang J."/>
            <person name="Zhao Z."/>
            <person name="Zhou C."/>
            <person name="Zhu D."/>
            <person name="Lee S."/>
            <person name="Bess C."/>
            <person name="Blankenburg K."/>
            <person name="Forbes L."/>
            <person name="Fu Q."/>
            <person name="Gubbala S."/>
            <person name="Hirani K."/>
            <person name="Jayaseelan J.C."/>
            <person name="Lara F."/>
            <person name="Munidasa M."/>
            <person name="Palculict T."/>
            <person name="Patil S."/>
            <person name="Pu L.-L."/>
            <person name="Saada N."/>
            <person name="Tang L."/>
            <person name="Weissenberger G."/>
            <person name="Zhu Y."/>
            <person name="Hemphill L."/>
            <person name="Shang Y."/>
            <person name="Youmans B."/>
            <person name="Ayvaz T."/>
            <person name="Ross M."/>
            <person name="Santibanez J."/>
            <person name="Aqrawi P."/>
            <person name="Gross S."/>
            <person name="Joshi V."/>
            <person name="Fowler G."/>
            <person name="Nazareth L."/>
            <person name="Reid J."/>
            <person name="Worley K."/>
            <person name="Petrosino J."/>
            <person name="Highlander S."/>
            <person name="Gibbs R."/>
        </authorList>
    </citation>
    <scope>NUCLEOTIDE SEQUENCE [LARGE SCALE GENOMIC DNA]</scope>
    <source>
        <strain evidence="4 5">DSM 10105</strain>
    </source>
</reference>
<dbReference type="Gene3D" id="3.40.720.10">
    <property type="entry name" value="Alkaline Phosphatase, subunit A"/>
    <property type="match status" value="1"/>
</dbReference>
<evidence type="ECO:0000313" key="4">
    <source>
        <dbReference type="EMBL" id="EFT82879.1"/>
    </source>
</evidence>
<evidence type="ECO:0000256" key="2">
    <source>
        <dbReference type="SAM" id="Phobius"/>
    </source>
</evidence>
<proteinExistence type="predicted"/>
<keyword evidence="2" id="KW-1133">Transmembrane helix</keyword>
<dbReference type="CDD" id="cd16015">
    <property type="entry name" value="LTA_synthase"/>
    <property type="match status" value="1"/>
</dbReference>
<feature type="region of interest" description="Disordered" evidence="1">
    <location>
        <begin position="1"/>
        <end position="64"/>
    </location>
</feature>
<dbReference type="PATRIC" id="fig|864564.6.peg.136"/>
<evidence type="ECO:0000256" key="1">
    <source>
        <dbReference type="SAM" id="MobiDB-lite"/>
    </source>
</evidence>
<evidence type="ECO:0000313" key="5">
    <source>
        <dbReference type="Proteomes" id="UP000004946"/>
    </source>
</evidence>
<feature type="domain" description="Sulfatase N-terminal" evidence="3">
    <location>
        <begin position="340"/>
        <end position="638"/>
    </location>
</feature>
<dbReference type="InterPro" id="IPR017850">
    <property type="entry name" value="Alkaline_phosphatase_core_sf"/>
</dbReference>
<dbReference type="Proteomes" id="UP000004946">
    <property type="component" value="Chromosome"/>
</dbReference>
<dbReference type="EMBL" id="AEON01000002">
    <property type="protein sequence ID" value="EFT82879.1"/>
    <property type="molecule type" value="Genomic_DNA"/>
</dbReference>
<feature type="compositionally biased region" description="Basic and acidic residues" evidence="1">
    <location>
        <begin position="8"/>
        <end position="21"/>
    </location>
</feature>
<evidence type="ECO:0000259" key="3">
    <source>
        <dbReference type="Pfam" id="PF00884"/>
    </source>
</evidence>
<comment type="caution">
    <text evidence="4">The sequence shown here is derived from an EMBL/GenBank/DDBJ whole genome shotgun (WGS) entry which is preliminary data.</text>
</comment>
<dbReference type="Pfam" id="PF00884">
    <property type="entry name" value="Sulfatase"/>
    <property type="match status" value="1"/>
</dbReference>
<keyword evidence="4" id="KW-0378">Hydrolase</keyword>
<keyword evidence="2" id="KW-0472">Membrane</keyword>
<feature type="transmembrane region" description="Helical" evidence="2">
    <location>
        <begin position="144"/>
        <end position="161"/>
    </location>
</feature>
<protein>
    <submittedName>
        <fullName evidence="4">Arylsulfatase</fullName>
        <ecNumber evidence="4">3.1.6.-</ecNumber>
    </submittedName>
</protein>
<dbReference type="eggNOG" id="COG1368">
    <property type="taxonomic scope" value="Bacteria"/>
</dbReference>
<dbReference type="KEGG" id="pdo:PSDT_0122"/>
<dbReference type="GO" id="GO:0016787">
    <property type="term" value="F:hydrolase activity"/>
    <property type="evidence" value="ECO:0007669"/>
    <property type="project" value="UniProtKB-KW"/>
</dbReference>
<dbReference type="RefSeq" id="WP_006290779.1">
    <property type="nucleotide sequence ID" value="NZ_AP012333.1"/>
</dbReference>
<gene>
    <name evidence="4" type="ORF">HMPREF0620_1564</name>
</gene>
<dbReference type="HOGENOM" id="CLU_014385_0_0_11"/>
<name>E6K291_PARDN</name>
<dbReference type="EC" id="3.1.6.-" evidence="4"/>
<sequence length="730" mass="81089">MADAEDQGQDRKSDQEQEPPRQGEVIPPAQAVADAPSEESETEAGKAEKVKKDPKADTKAKKDRKNKKPRGLFTVPWWGYALVFILVNAFAVIVMQWVASGQIKQAWEFFSKMFLYPRGEFQFVNNFLILGVIYLVLIFLINRFWAASGVYLSLICLIAFIDRMKVLVRNEAITPADLTFVSGGDTGNLTQFIPAGSARPIICVICLILGVIVAAVLCGKIDKRKSLINPANKGLGLVARLLVVVLPAAFGFSFVMAMSTTDSWANKAMASLDDKAHQWNNLIDANDNGVVVTFMRNVNPKIMTEPDGYSQETMTRLARKYSAQAVEINKTRSQNLNDSTVIVVLSESLADPTRVPGISLNKDPLPYIKSLKASTTSGLMLSSGYGGGTANLEYQTLTGLSMSNFDSSLTAPYQQLVPGEAWTPTFNQAWPSSQTLAVHPYVSTMYSRRTNYKKFGFSAFYTKDGPQYVKYKGTLGTSPYVSDEQAYKETLEKVHGAADAKSQFIQLVTMQNHMPYNQWYKDNEFVVKSSTDQPLSQQEASSIQTYAKGAEITDQATRGFIESLDKMDKPITVIFYGDHLPGIYSTASQDSRNSVILHESDYFIWSNKASKVNKRLPENLAAYTSPNFFMAEATQQMDAKVSPYTAFLTKMHEQVAAMEPPVINQIQGWTRIPAGQALYLDPQGKLMDISRAPRKTKELLEDYKLIQYDITAGKNYLEGTGFMDYPKAGK</sequence>